<dbReference type="Proteomes" id="UP000235786">
    <property type="component" value="Unassembled WGS sequence"/>
</dbReference>
<protein>
    <submittedName>
        <fullName evidence="5">Uncharacterized protein</fullName>
    </submittedName>
</protein>
<dbReference type="Pfam" id="PF25053">
    <property type="entry name" value="DUF7791"/>
    <property type="match status" value="1"/>
</dbReference>
<evidence type="ECO:0000256" key="2">
    <source>
        <dbReference type="SAM" id="Coils"/>
    </source>
</evidence>
<dbReference type="InterPro" id="IPR056884">
    <property type="entry name" value="NPHP3-like_N"/>
</dbReference>
<sequence length="937" mass="107007">MAEALVLIGLVANVFQFIEQGWNILSASKELYHSAQGTTQAVQDLRMLVEDIKYSTDRANKSASSFYSVDEIAIRDYATECDALAQELQMLLDKLTAKPGAKSKTFESLKVGLQGALKKKDLEKLQGRLQELEGKMRKRLSNVLDNKRYSSLAALIQGLDQTAKRMDLRSAIRFDNLGRHISIALADSRTQTKKLVALILQLQNQAEATAAYQRILTSLMFDDLKQRYSDIEDTYNTTSDWIFDPTRTTFADWLESGSGIFWISGLAGSGKSTLMKYLCNQERTKQALTRWAAPATPLIASFFFWHQGTRMQKSQQGFLQSLMLQILRTDQDLWTKVCPDHNGTESWTLGELSSAVEKLSALNPVNTKIFFFVDGLDEYEGDEVEVIQIVKNLSKCPNIKLCISSRPWNAFRRAFGSSCPTIALEEYTMDDIKFYIHEELAGSESFLQSVQQDSRCQEIVEIIATRAQGVWLWVFLVVRGLKRDLQSEESYNHLRRRIDDVPPRLDDYFRRIWIHIDPIYRIETARILLVMLQVEKSNLDNFPLLGQQCLESELERDDYAIVEKSKDWSKQGVLQEYEASFARAEETAKTRINDRCKDLVIVRKTVGGMSTNTGGNSELSIYRHHLGFLHRTVRDFLQQNFYKTLVSNARSFSPVKSLFKVFLSLFKRHHISVLREDRNTTNKKGRFYPIFLDFWRLARQQKVDIEDTIIDELVRVSSARSEGYWLGLGSIVKHLPSPYKGPFVDHNLSDISFAICMGLSGYVRRNWKSNNARRFEGMGISPLELAIPLQTPYVEVFLNYLSGTTIRSRQEALSLDLETVTVLLDLGCDPNFGPPHTQQSVGIEILGTILRNYDVLSGENGFATEEDLYQTIKILLSRKVGFSQDRRHYIPGALTRDTAESKFNYLFGMAKTRELMALCEPPSPTVDGDWCLIYMLR</sequence>
<evidence type="ECO:0000256" key="1">
    <source>
        <dbReference type="ARBA" id="ARBA00022737"/>
    </source>
</evidence>
<evidence type="ECO:0000259" key="4">
    <source>
        <dbReference type="Pfam" id="PF25053"/>
    </source>
</evidence>
<dbReference type="AlphaFoldDB" id="A0A2J6RWQ8"/>
<gene>
    <name evidence="5" type="ORF">L207DRAFT_484007</name>
</gene>
<proteinExistence type="predicted"/>
<dbReference type="OrthoDB" id="443402at2759"/>
<dbReference type="InterPro" id="IPR056693">
    <property type="entry name" value="DUF7791"/>
</dbReference>
<dbReference type="STRING" id="1149755.A0A2J6RWQ8"/>
<accession>A0A2J6RWQ8</accession>
<feature type="coiled-coil region" evidence="2">
    <location>
        <begin position="74"/>
        <end position="142"/>
    </location>
</feature>
<dbReference type="SUPFAM" id="SSF52540">
    <property type="entry name" value="P-loop containing nucleoside triphosphate hydrolases"/>
    <property type="match status" value="1"/>
</dbReference>
<dbReference type="EMBL" id="KZ613942">
    <property type="protein sequence ID" value="PMD42945.1"/>
    <property type="molecule type" value="Genomic_DNA"/>
</dbReference>
<dbReference type="Pfam" id="PF24883">
    <property type="entry name" value="NPHP3_N"/>
    <property type="match status" value="1"/>
</dbReference>
<feature type="domain" description="Nephrocystin 3-like N-terminal" evidence="3">
    <location>
        <begin position="238"/>
        <end position="406"/>
    </location>
</feature>
<keyword evidence="2" id="KW-0175">Coiled coil</keyword>
<dbReference type="InterPro" id="IPR027417">
    <property type="entry name" value="P-loop_NTPase"/>
</dbReference>
<dbReference type="Gene3D" id="3.40.50.300">
    <property type="entry name" value="P-loop containing nucleotide triphosphate hydrolases"/>
    <property type="match status" value="1"/>
</dbReference>
<keyword evidence="6" id="KW-1185">Reference proteome</keyword>
<reference evidence="5 6" key="1">
    <citation type="submission" date="2016-04" db="EMBL/GenBank/DDBJ databases">
        <title>A degradative enzymes factory behind the ericoid mycorrhizal symbiosis.</title>
        <authorList>
            <consortium name="DOE Joint Genome Institute"/>
            <person name="Martino E."/>
            <person name="Morin E."/>
            <person name="Grelet G."/>
            <person name="Kuo A."/>
            <person name="Kohler A."/>
            <person name="Daghino S."/>
            <person name="Barry K."/>
            <person name="Choi C."/>
            <person name="Cichocki N."/>
            <person name="Clum A."/>
            <person name="Copeland A."/>
            <person name="Hainaut M."/>
            <person name="Haridas S."/>
            <person name="Labutti K."/>
            <person name="Lindquist E."/>
            <person name="Lipzen A."/>
            <person name="Khouja H.-R."/>
            <person name="Murat C."/>
            <person name="Ohm R."/>
            <person name="Olson A."/>
            <person name="Spatafora J."/>
            <person name="Veneault-Fourrey C."/>
            <person name="Henrissat B."/>
            <person name="Grigoriev I."/>
            <person name="Martin F."/>
            <person name="Perotto S."/>
        </authorList>
    </citation>
    <scope>NUCLEOTIDE SEQUENCE [LARGE SCALE GENOMIC DNA]</scope>
    <source>
        <strain evidence="5 6">F</strain>
    </source>
</reference>
<name>A0A2J6RWQ8_HYAVF</name>
<organism evidence="5 6">
    <name type="scientific">Hyaloscypha variabilis (strain UAMH 11265 / GT02V1 / F)</name>
    <name type="common">Meliniomyces variabilis</name>
    <dbReference type="NCBI Taxonomy" id="1149755"/>
    <lineage>
        <taxon>Eukaryota</taxon>
        <taxon>Fungi</taxon>
        <taxon>Dikarya</taxon>
        <taxon>Ascomycota</taxon>
        <taxon>Pezizomycotina</taxon>
        <taxon>Leotiomycetes</taxon>
        <taxon>Helotiales</taxon>
        <taxon>Hyaloscyphaceae</taxon>
        <taxon>Hyaloscypha</taxon>
        <taxon>Hyaloscypha variabilis</taxon>
    </lineage>
</organism>
<keyword evidence="1" id="KW-0677">Repeat</keyword>
<feature type="domain" description="DUF7791" evidence="4">
    <location>
        <begin position="516"/>
        <end position="669"/>
    </location>
</feature>
<evidence type="ECO:0000313" key="6">
    <source>
        <dbReference type="Proteomes" id="UP000235786"/>
    </source>
</evidence>
<dbReference type="PANTHER" id="PTHR10039:SF5">
    <property type="entry name" value="NACHT DOMAIN-CONTAINING PROTEIN"/>
    <property type="match status" value="1"/>
</dbReference>
<evidence type="ECO:0000259" key="3">
    <source>
        <dbReference type="Pfam" id="PF24883"/>
    </source>
</evidence>
<dbReference type="PANTHER" id="PTHR10039">
    <property type="entry name" value="AMELOGENIN"/>
    <property type="match status" value="1"/>
</dbReference>
<evidence type="ECO:0000313" key="5">
    <source>
        <dbReference type="EMBL" id="PMD42945.1"/>
    </source>
</evidence>